<dbReference type="SUPFAM" id="SSF103473">
    <property type="entry name" value="MFS general substrate transporter"/>
    <property type="match status" value="1"/>
</dbReference>
<evidence type="ECO:0000256" key="1">
    <source>
        <dbReference type="ARBA" id="ARBA00004127"/>
    </source>
</evidence>
<dbReference type="Gene3D" id="1.20.1250.20">
    <property type="entry name" value="MFS general substrate transporter like domains"/>
    <property type="match status" value="1"/>
</dbReference>
<dbReference type="InterPro" id="IPR051068">
    <property type="entry name" value="MFS_Domain-Containing_Protein"/>
</dbReference>
<comment type="subcellular location">
    <subcellularLocation>
        <location evidence="1">Endomembrane system</location>
        <topology evidence="1">Multi-pass membrane protein</topology>
    </subcellularLocation>
</comment>
<feature type="transmembrane region" description="Helical" evidence="6">
    <location>
        <begin position="36"/>
        <end position="57"/>
    </location>
</feature>
<dbReference type="AlphaFoldDB" id="A0A1E7FZ98"/>
<feature type="transmembrane region" description="Helical" evidence="6">
    <location>
        <begin position="226"/>
        <end position="247"/>
    </location>
</feature>
<evidence type="ECO:0000313" key="7">
    <source>
        <dbReference type="EMBL" id="OEU23465.1"/>
    </source>
</evidence>
<dbReference type="PANTHER" id="PTHR23510:SF3">
    <property type="entry name" value="MAJOR FACILITATOR SUPERFAMILY DOMAIN-CONTAINING PROTEIN 8"/>
    <property type="match status" value="1"/>
</dbReference>
<keyword evidence="4 6" id="KW-1133">Transmembrane helix</keyword>
<dbReference type="Pfam" id="PF07690">
    <property type="entry name" value="MFS_1"/>
    <property type="match status" value="1"/>
</dbReference>
<dbReference type="GO" id="GO:0012505">
    <property type="term" value="C:endomembrane system"/>
    <property type="evidence" value="ECO:0007669"/>
    <property type="project" value="UniProtKB-SubCell"/>
</dbReference>
<feature type="transmembrane region" description="Helical" evidence="6">
    <location>
        <begin position="293"/>
        <end position="314"/>
    </location>
</feature>
<evidence type="ECO:0000256" key="5">
    <source>
        <dbReference type="ARBA" id="ARBA00023136"/>
    </source>
</evidence>
<dbReference type="GO" id="GO:0022857">
    <property type="term" value="F:transmembrane transporter activity"/>
    <property type="evidence" value="ECO:0007669"/>
    <property type="project" value="InterPro"/>
</dbReference>
<feature type="transmembrane region" description="Helical" evidence="6">
    <location>
        <begin position="320"/>
        <end position="343"/>
    </location>
</feature>
<sequence>LIVLIMINVTDSISNSIIGPSLIFYVVEMGGTKSQYGMIMSSSFLSGIIMMGVYGKWIDSNGNKYKQPYMASFGLGILGSLVYFLAILLPKGKLAVATILLGRFITGMGAASRTLAYSYVATAIPRDQQRTILTMMSMTRSFGMMLGPLMNLLVSKVDTSLVLYKDITITVNQNNSVGLIIASGEIFLCTIMFLFLKDPQQLKTQEKEEVIGTTTKRRSLLISSCFDLFLPLVTMFVFMFNFSLYAVTIPPVGNHALGWDPVMISNVLAVQAVVLFIGMCASMVCSMKDVSDFYMIGFGNLCFVIGGTATYVYWTSSSSSSTVAAALKFAIPIFIVSFSYPFLGPANRSKFTKAVHNHKELENKHGAMQALFNQAFMLAGFISPSFVAAFVLRSPNDIDSSDNKHELTSLAWYIPISSSILILLLIY</sequence>
<dbReference type="PANTHER" id="PTHR23510">
    <property type="entry name" value="INNER MEMBRANE TRANSPORT PROTEIN YAJR"/>
    <property type="match status" value="1"/>
</dbReference>
<feature type="transmembrane region" description="Helical" evidence="6">
    <location>
        <begin position="69"/>
        <end position="89"/>
    </location>
</feature>
<dbReference type="InterPro" id="IPR036259">
    <property type="entry name" value="MFS_trans_sf"/>
</dbReference>
<gene>
    <name evidence="7" type="ORF">FRACYDRAFT_147564</name>
</gene>
<protein>
    <submittedName>
        <fullName evidence="7">MFS general substrate transporter</fullName>
    </submittedName>
</protein>
<dbReference type="Proteomes" id="UP000095751">
    <property type="component" value="Unassembled WGS sequence"/>
</dbReference>
<feature type="transmembrane region" description="Helical" evidence="6">
    <location>
        <begin position="267"/>
        <end position="286"/>
    </location>
</feature>
<evidence type="ECO:0000256" key="2">
    <source>
        <dbReference type="ARBA" id="ARBA00022448"/>
    </source>
</evidence>
<feature type="transmembrane region" description="Helical" evidence="6">
    <location>
        <begin position="410"/>
        <end position="426"/>
    </location>
</feature>
<keyword evidence="3 6" id="KW-0812">Transmembrane</keyword>
<dbReference type="EMBL" id="KV784353">
    <property type="protein sequence ID" value="OEU23465.1"/>
    <property type="molecule type" value="Genomic_DNA"/>
</dbReference>
<name>A0A1E7FZ98_9STRA</name>
<keyword evidence="2" id="KW-0813">Transport</keyword>
<feature type="non-terminal residue" evidence="7">
    <location>
        <position position="1"/>
    </location>
</feature>
<proteinExistence type="predicted"/>
<reference evidence="7 8" key="1">
    <citation type="submission" date="2016-09" db="EMBL/GenBank/DDBJ databases">
        <title>Extensive genetic diversity and differential bi-allelic expression allows diatom success in the polar Southern Ocean.</title>
        <authorList>
            <consortium name="DOE Joint Genome Institute"/>
            <person name="Mock T."/>
            <person name="Otillar R.P."/>
            <person name="Strauss J."/>
            <person name="Dupont C."/>
            <person name="Frickenhaus S."/>
            <person name="Maumus F."/>
            <person name="Mcmullan M."/>
            <person name="Sanges R."/>
            <person name="Schmutz J."/>
            <person name="Toseland A."/>
            <person name="Valas R."/>
            <person name="Veluchamy A."/>
            <person name="Ward B.J."/>
            <person name="Allen A."/>
            <person name="Barry K."/>
            <person name="Falciatore A."/>
            <person name="Ferrante M."/>
            <person name="Fortunato A.E."/>
            <person name="Gloeckner G."/>
            <person name="Gruber A."/>
            <person name="Hipkin R."/>
            <person name="Janech M."/>
            <person name="Kroth P."/>
            <person name="Leese F."/>
            <person name="Lindquist E."/>
            <person name="Lyon B.R."/>
            <person name="Martin J."/>
            <person name="Mayer C."/>
            <person name="Parker M."/>
            <person name="Quesneville H."/>
            <person name="Raymond J."/>
            <person name="Uhlig C."/>
            <person name="Valentin K.U."/>
            <person name="Worden A.Z."/>
            <person name="Armbrust E.V."/>
            <person name="Bowler C."/>
            <person name="Green B."/>
            <person name="Moulton V."/>
            <person name="Van Oosterhout C."/>
            <person name="Grigoriev I."/>
        </authorList>
    </citation>
    <scope>NUCLEOTIDE SEQUENCE [LARGE SCALE GENOMIC DNA]</scope>
    <source>
        <strain evidence="7 8">CCMP1102</strain>
    </source>
</reference>
<organism evidence="7 8">
    <name type="scientific">Fragilariopsis cylindrus CCMP1102</name>
    <dbReference type="NCBI Taxonomy" id="635003"/>
    <lineage>
        <taxon>Eukaryota</taxon>
        <taxon>Sar</taxon>
        <taxon>Stramenopiles</taxon>
        <taxon>Ochrophyta</taxon>
        <taxon>Bacillariophyta</taxon>
        <taxon>Bacillariophyceae</taxon>
        <taxon>Bacillariophycidae</taxon>
        <taxon>Bacillariales</taxon>
        <taxon>Bacillariaceae</taxon>
        <taxon>Fragilariopsis</taxon>
    </lineage>
</organism>
<dbReference type="InterPro" id="IPR011701">
    <property type="entry name" value="MFS"/>
</dbReference>
<dbReference type="InParanoid" id="A0A1E7FZ98"/>
<feature type="non-terminal residue" evidence="7">
    <location>
        <position position="427"/>
    </location>
</feature>
<accession>A0A1E7FZ98</accession>
<evidence type="ECO:0000256" key="3">
    <source>
        <dbReference type="ARBA" id="ARBA00022692"/>
    </source>
</evidence>
<dbReference type="OrthoDB" id="370281at2759"/>
<feature type="transmembrane region" description="Helical" evidence="6">
    <location>
        <begin position="95"/>
        <end position="120"/>
    </location>
</feature>
<dbReference type="KEGG" id="fcy:FRACYDRAFT_147564"/>
<evidence type="ECO:0000256" key="4">
    <source>
        <dbReference type="ARBA" id="ARBA00022989"/>
    </source>
</evidence>
<evidence type="ECO:0000256" key="6">
    <source>
        <dbReference type="SAM" id="Phobius"/>
    </source>
</evidence>
<feature type="transmembrane region" description="Helical" evidence="6">
    <location>
        <begin position="371"/>
        <end position="390"/>
    </location>
</feature>
<feature type="transmembrane region" description="Helical" evidence="6">
    <location>
        <begin position="176"/>
        <end position="196"/>
    </location>
</feature>
<evidence type="ECO:0000313" key="8">
    <source>
        <dbReference type="Proteomes" id="UP000095751"/>
    </source>
</evidence>
<feature type="transmembrane region" description="Helical" evidence="6">
    <location>
        <begin position="141"/>
        <end position="164"/>
    </location>
</feature>
<keyword evidence="5 6" id="KW-0472">Membrane</keyword>
<keyword evidence="8" id="KW-1185">Reference proteome</keyword>